<dbReference type="Pfam" id="PF00092">
    <property type="entry name" value="VWA"/>
    <property type="match status" value="3"/>
</dbReference>
<feature type="domain" description="Ig-like" evidence="9">
    <location>
        <begin position="933"/>
        <end position="1038"/>
    </location>
</feature>
<dbReference type="SMART" id="SM00060">
    <property type="entry name" value="FN3"/>
    <property type="match status" value="11"/>
</dbReference>
<dbReference type="SMART" id="SM00409">
    <property type="entry name" value="IG"/>
    <property type="match status" value="6"/>
</dbReference>
<dbReference type="InterPro" id="IPR053224">
    <property type="entry name" value="Sensory_adhesion_molecule"/>
</dbReference>
<dbReference type="PROSITE" id="PS50234">
    <property type="entry name" value="VWFA"/>
    <property type="match status" value="5"/>
</dbReference>
<feature type="domain" description="VWFA" evidence="8">
    <location>
        <begin position="6614"/>
        <end position="6791"/>
    </location>
</feature>
<dbReference type="Pfam" id="PF14670">
    <property type="entry name" value="FXa_inhibition"/>
    <property type="match status" value="1"/>
</dbReference>
<feature type="domain" description="Fibronectin type-III" evidence="10">
    <location>
        <begin position="436"/>
        <end position="533"/>
    </location>
</feature>
<dbReference type="Gene3D" id="2.10.25.10">
    <property type="entry name" value="Laminin"/>
    <property type="match status" value="2"/>
</dbReference>
<dbReference type="PANTHER" id="PTHR31460">
    <property type="match status" value="1"/>
</dbReference>
<feature type="domain" description="Ig-like" evidence="9">
    <location>
        <begin position="1857"/>
        <end position="1959"/>
    </location>
</feature>
<feature type="region of interest" description="Disordered" evidence="7">
    <location>
        <begin position="5831"/>
        <end position="5871"/>
    </location>
</feature>
<feature type="region of interest" description="Disordered" evidence="7">
    <location>
        <begin position="4841"/>
        <end position="4877"/>
    </location>
</feature>
<feature type="domain" description="Ig-like" evidence="9">
    <location>
        <begin position="1535"/>
        <end position="1615"/>
    </location>
</feature>
<keyword evidence="6" id="KW-0393">Immunoglobulin domain</keyword>
<feature type="region of interest" description="Disordered" evidence="7">
    <location>
        <begin position="5916"/>
        <end position="5940"/>
    </location>
</feature>
<feature type="region of interest" description="Disordered" evidence="7">
    <location>
        <begin position="3549"/>
        <end position="3571"/>
    </location>
</feature>
<feature type="region of interest" description="Disordered" evidence="7">
    <location>
        <begin position="2977"/>
        <end position="2999"/>
    </location>
</feature>
<feature type="domain" description="Fibronectin type-III" evidence="10">
    <location>
        <begin position="1322"/>
        <end position="1420"/>
    </location>
</feature>
<feature type="region of interest" description="Disordered" evidence="7">
    <location>
        <begin position="4963"/>
        <end position="4985"/>
    </location>
</feature>
<dbReference type="SUPFAM" id="SSF57196">
    <property type="entry name" value="EGF/Laminin"/>
    <property type="match status" value="2"/>
</dbReference>
<dbReference type="GO" id="GO:0005509">
    <property type="term" value="F:calcium ion binding"/>
    <property type="evidence" value="ECO:0007669"/>
    <property type="project" value="InterPro"/>
</dbReference>
<keyword evidence="3" id="KW-0677">Repeat</keyword>
<proteinExistence type="predicted"/>
<dbReference type="PROSITE" id="PS01187">
    <property type="entry name" value="EGF_CA"/>
    <property type="match status" value="1"/>
</dbReference>
<evidence type="ECO:0000256" key="3">
    <source>
        <dbReference type="ARBA" id="ARBA00022737"/>
    </source>
</evidence>
<dbReference type="InterPro" id="IPR001881">
    <property type="entry name" value="EGF-like_Ca-bd_dom"/>
</dbReference>
<feature type="domain" description="VWFA" evidence="8">
    <location>
        <begin position="5067"/>
        <end position="5199"/>
    </location>
</feature>
<evidence type="ECO:0000313" key="12">
    <source>
        <dbReference type="WBParaSite" id="sdigi.contig13.g1323.t1"/>
    </source>
</evidence>
<dbReference type="Gene3D" id="3.40.50.410">
    <property type="entry name" value="von Willebrand factor, type A domain"/>
    <property type="match status" value="5"/>
</dbReference>
<reference evidence="12" key="1">
    <citation type="submission" date="2022-11" db="UniProtKB">
        <authorList>
            <consortium name="WormBaseParasite"/>
        </authorList>
    </citation>
    <scope>IDENTIFICATION</scope>
</reference>
<dbReference type="SMART" id="SM00179">
    <property type="entry name" value="EGF_CA"/>
    <property type="match status" value="1"/>
</dbReference>
<evidence type="ECO:0000256" key="7">
    <source>
        <dbReference type="SAM" id="MobiDB-lite"/>
    </source>
</evidence>
<feature type="region of interest" description="Disordered" evidence="7">
    <location>
        <begin position="4751"/>
        <end position="4789"/>
    </location>
</feature>
<dbReference type="InterPro" id="IPR036179">
    <property type="entry name" value="Ig-like_dom_sf"/>
</dbReference>
<feature type="region of interest" description="Disordered" evidence="7">
    <location>
        <begin position="2702"/>
        <end position="2725"/>
    </location>
</feature>
<feature type="domain" description="VWFA" evidence="8">
    <location>
        <begin position="4456"/>
        <end position="4585"/>
    </location>
</feature>
<protein>
    <submittedName>
        <fullName evidence="12">Uncharacterized protein</fullName>
    </submittedName>
</protein>
<evidence type="ECO:0000259" key="9">
    <source>
        <dbReference type="PROSITE" id="PS50835"/>
    </source>
</evidence>
<dbReference type="CDD" id="cd00063">
    <property type="entry name" value="FN3"/>
    <property type="match status" value="11"/>
</dbReference>
<dbReference type="InterPro" id="IPR002035">
    <property type="entry name" value="VWF_A"/>
</dbReference>
<dbReference type="Proteomes" id="UP000887581">
    <property type="component" value="Unplaced"/>
</dbReference>
<feature type="domain" description="Ig-like" evidence="9">
    <location>
        <begin position="525"/>
        <end position="621"/>
    </location>
</feature>
<dbReference type="CDD" id="cd01450">
    <property type="entry name" value="vWFA_subfamily_ECM"/>
    <property type="match status" value="2"/>
</dbReference>
<dbReference type="PANTHER" id="PTHR31460:SF3">
    <property type="entry name" value="MESOCENTIN"/>
    <property type="match status" value="1"/>
</dbReference>
<feature type="domain" description="Fibronectin type-III" evidence="10">
    <location>
        <begin position="1620"/>
        <end position="1733"/>
    </location>
</feature>
<dbReference type="SUPFAM" id="SSF48726">
    <property type="entry name" value="Immunoglobulin"/>
    <property type="match status" value="6"/>
</dbReference>
<dbReference type="Pfam" id="PF00041">
    <property type="entry name" value="fn3"/>
    <property type="match status" value="9"/>
</dbReference>
<feature type="domain" description="Fibronectin type-III" evidence="10">
    <location>
        <begin position="1747"/>
        <end position="1853"/>
    </location>
</feature>
<dbReference type="InterPro" id="IPR036116">
    <property type="entry name" value="FN3_sf"/>
</dbReference>
<keyword evidence="2" id="KW-0732">Signal</keyword>
<keyword evidence="5" id="KW-0325">Glycoprotein</keyword>
<feature type="domain" description="Fibronectin type-III" evidence="10">
    <location>
        <begin position="1148"/>
        <end position="1232"/>
    </location>
</feature>
<dbReference type="FunFam" id="2.60.40.10:FF:000036">
    <property type="entry name" value="receptor-type tyrosine-protein phosphatase delta isoform X1"/>
    <property type="match status" value="1"/>
</dbReference>
<feature type="compositionally biased region" description="Basic and acidic residues" evidence="7">
    <location>
        <begin position="5916"/>
        <end position="5928"/>
    </location>
</feature>
<feature type="region of interest" description="Disordered" evidence="7">
    <location>
        <begin position="6283"/>
        <end position="6306"/>
    </location>
</feature>
<feature type="domain" description="Ig-like" evidence="9">
    <location>
        <begin position="724"/>
        <end position="822"/>
    </location>
</feature>
<feature type="domain" description="VWFA" evidence="8">
    <location>
        <begin position="6832"/>
        <end position="7011"/>
    </location>
</feature>
<dbReference type="SUPFAM" id="SSF53300">
    <property type="entry name" value="vWA-like"/>
    <property type="match status" value="5"/>
</dbReference>
<feature type="domain" description="Ig-like" evidence="9">
    <location>
        <begin position="1235"/>
        <end position="1315"/>
    </location>
</feature>
<keyword evidence="11" id="KW-1185">Reference proteome</keyword>
<feature type="compositionally biased region" description="Basic and acidic residues" evidence="7">
    <location>
        <begin position="3284"/>
        <end position="3295"/>
    </location>
</feature>
<evidence type="ECO:0000256" key="2">
    <source>
        <dbReference type="ARBA" id="ARBA00022729"/>
    </source>
</evidence>
<dbReference type="SMART" id="SM00181">
    <property type="entry name" value="EGF"/>
    <property type="match status" value="3"/>
</dbReference>
<dbReference type="SMART" id="SM00327">
    <property type="entry name" value="VWA"/>
    <property type="match status" value="4"/>
</dbReference>
<name>A0A915PKN1_9BILA</name>
<dbReference type="InterPro" id="IPR013783">
    <property type="entry name" value="Ig-like_fold"/>
</dbReference>
<feature type="domain" description="Fibronectin type-III" evidence="10">
    <location>
        <begin position="824"/>
        <end position="920"/>
    </location>
</feature>
<feature type="domain" description="VWFA" evidence="8">
    <location>
        <begin position="7080"/>
        <end position="7248"/>
    </location>
</feature>
<feature type="domain" description="Ig-like" evidence="9">
    <location>
        <begin position="346"/>
        <end position="434"/>
    </location>
</feature>
<dbReference type="CDD" id="cd00054">
    <property type="entry name" value="EGF_CA"/>
    <property type="match status" value="1"/>
</dbReference>
<dbReference type="InterPro" id="IPR007110">
    <property type="entry name" value="Ig-like_dom"/>
</dbReference>
<dbReference type="InterPro" id="IPR003961">
    <property type="entry name" value="FN3_dom"/>
</dbReference>
<feature type="domain" description="Fibronectin type-III" evidence="10">
    <location>
        <begin position="2064"/>
        <end position="2157"/>
    </location>
</feature>
<evidence type="ECO:0000256" key="4">
    <source>
        <dbReference type="ARBA" id="ARBA00023157"/>
    </source>
</evidence>
<dbReference type="GO" id="GO:0005576">
    <property type="term" value="C:extracellular region"/>
    <property type="evidence" value="ECO:0007669"/>
    <property type="project" value="UniProtKB-SubCell"/>
</dbReference>
<feature type="compositionally biased region" description="Polar residues" evidence="7">
    <location>
        <begin position="5841"/>
        <end position="5865"/>
    </location>
</feature>
<dbReference type="Gene3D" id="2.60.40.10">
    <property type="entry name" value="Immunoglobulins"/>
    <property type="match status" value="17"/>
</dbReference>
<sequence>MAEQGLRDLETRFYESSPNQTTESFSVVCLALLRAERHSRAKYSPGMVFEDSRHDFPNYQQPSVVLLLNDTGRCVVSADKASHYCGDIEVPKGKYYEFRHSVSRKSKVSESNAFKLRTLRFALIAKIFGKNRFKNFPVTAPPFPPPEAGQCHFSTESGREICWPRYEDLDTSCTDVGSGMVSAPAVKHAAIRAMAFVPPDNLRRLVRQYYRQKGLPIPRNTTFSKNSFLFALYECDYGYEFVDEVNSMFCINRQWVMTPPKCRGKGLCEVDNGGCSHSCLSIQDQEVECRCPHGLVLNSDKKTCIKPIPKNLCRILSSCSCTAINENQYSCTCPKGEKCLLLRGRPKIYIEPAAPYEIMPGGNLNITCSAVSYPFPQIFWQRGDEAVDVAPIKPGTVRSEQILIIKELYKNTQFTCHANNSLGKAERTIEIVVTGPGSAPIVRGIDAGRSSVYVRWDPPVIMNRPVTSYTVYYTNNGHQPIKNWKKINVEEPTREVTIKDLRPNTQYFIRLRANDKLGPGRLSNPVSLKTRRPASRPQVFIQQGDTIYVSPLKRFSISCNVTRGDPSPKIAWYTRARPINKPQRKKFITMEHGGLYESTNFSCVAENEAGRTTKRIQVIVTGPTSPERIRYQIHGNNVDLQWEPPRITNGPLRDYEVLYTDNPNMPEEYWQAVKAGNPDARSLRVPNLEEKKDYTFKIRAYNELGPGLFSDRFTVTTWLAARPPFVTITPAEKIVKDPSNEELAFECEAVGVPRPKILWLWSGGLVEDGKNEFRIYDVTPSDAQDRTNSKLIAEKTNRAGVATCQAVNPHGSDEKRTEVKIVGPGSPPRDISTVPITSGFKVSWNPPKYPNGKIIRYIIYYTKNPDDALGDWEKTTVDGDQLEVIIPADEDTPYNVRVQAATKDGPGIISEVYDVTTGKKPVPLSVKLVILDPQVEQGDMETVVEPLETITFKCDAKGRPAPQISYTWLPFNETESGQEYKTNVHYPQEPIPIPAYSDPQEAHRYHSLDVNTNTATKRALMCNARNPDGSVSDRHIFSVLKPGSPPENIQAIIDPDNRVTLTWQEPKYPNGPIVSYKVYLTSDPAEPISYWRIYDVEPSVTPQMELERGTLQPETPYYAKIAAVGQAGEGLQSDIVSFETVSGAPIDAPKDVLATVEQDNTLDISWTGPSVPNGPIQASFPILTNDNFGTIRLNKDTYDILPNRLYRIRVSATNDLSEGPASEPITVRTESGETPPVIRLEPAENPATVAPHGSISVRCTATGIPPPTVTWIIGTNASDVIRGPVLQLTDLRKDETATCKAENNAGQVQEVLQILVAGPGTPPNEIVAFPLDNQQANIEWTTPDSPNGKITDYIIHYGEVLDGEAVPRVWETIRVSAEEPQKYRITGLKPKTSYAIRLQAISDRGPGVLSDPVKITALPLAPEIVQPADVKVHENNTVAIQFDAPRDPEDPRKPIKEFVVHYTDDDPSSEDAHWKEMFWTEPDDDFSVSIPIGGEHFKPDTKYSIKVIARGEIDSPPSEPIVFQTGDGIIPPEKPQINVDVPDNVIRVPAGSDYTVGCSSSGFPAPRVIWVDKDEQPLSDGPMLRLQDVKETIKAKCIAENEGGRAETPFEIFVTGPGNAPSNIRLNSVRPRIIHIDWDPPSIPNGNITRYIIYYTPLDDQNIVYQMGQIPKKPITEWMTYHKDGEPLTTAPQRADLIDFIEPDTAYAVVLQAVNQDGPGPYSEQHTIRTMSREEIKRYIYLAREGPPLDLRVEPEDQRSANVEWRKPITSEQPPIGYELYYIKADAKIWEDDLASIDDWNMISITEKDEEKLYYKIDGLLEPDTEYVFRMRAVYPDGPGVFSDACITKTLPDGNAPYILISNGDHGVEGKTEITILPGSALDLFCNATGQPRPAVKWIRSGYYPIDPAWVLFLKITDFQVKADEKYAIWFLQVSNITEDTSFNCVAQSPLGFANWTISVRLIPDLGPTWKNDFVTAKNENGEVVLYFTDDLPDYLKGPNPWNIYWTDNPSKPFETWNLIPHNNRPLDRVAVAEMEPGAKYHLVIEQPFAGIKTPVFDIMTPKPASDIRVGTDINGETVLDFKPALATEPIKKYIIKYWPDGNPSAAMYMETPVNITDKIVLDGLLPDTDYSFMVSAKFDNGDNLPSEPTKVRTPSGDIQCHCAHACMFEEDEEGVITASCYCHNGFKLADDKKSCEHIEEDEEGGIVQVTPPTLIPESEHPKEMSTKPTIFEGFIPRGEEVDTKQEISRPEEREKEPKTEILPTDELGRTVWQDGELATTDVDRKTVDADISPQSVDSEGQMVYTSTTGEPSGIYMTNEVNRFWSPVVSFDGVPLPTNEYGQAIDNLGNPIVWDDEGRPVGPNGMPLRRNHKGEYIYPVIGKDGEPLPTDINMKPIYPIVTQDNQPLRKNEEGLHVDAYDQIIPTDISGRPISVDGSPYPTDELGRYIVEGSEKVMEQAVPTDELGRIIYPILYPDGKLLATAEDGRFIDEHGEPIPTSDAGLPVNELGEVLPKDPEGNFVYVGDYLLPTDSSGQLVKVKHDGKLLKSNKIGRIIGPDGRLVPVNDNGQPVDDSYIVLPTTSDGTFMLPVTRAGYAVISEGKEKLQVERPLTIIGPDGHFLPTTGDGIVLDPSGKAIPTNSIGEPVNYRNEPLPTNSDGQAIYPKDGLDCPIPPTDQHGRPVYSVVGPDGRLLPRKHDGTAVGPDGELLPTNAAGVPVDSKGRLLPTDRNGSIIYPARGLDTEPLPTDSNGKPVYPVIGADGSLLPTDDDGRVVDPEGKVLPTNAAGVPINEQGEPLPIDQNGYVRLPHKTEKQDRPHFTIIGTDGEPLPRNEDGLFIGPDNRPIPTDASGYPVNYRGAPLPRDRNGNIIYPANGVDVELMPTDRSGRPVYLVIGPDGQLLSKDHDGAVVDASGRPIPTNAAGVPLDRYGKPLSVDRNGYVIYPKESYSAGLTTTPLYRILGPDGDLLQKNADGAIVDPHGRPIPTNSAGYPIDSRGRPLPKDQMGNFIYPVDDLNIKQIPTDINGRPVYSVIGPDGELLPRGSHGEVLDPYGRPIPTNSAGIPVNNRGEPLPRDRSGNVFYPASGLDAPSLPTNNYGRPIYEVVGPDGELLPRSSDGTILDPQGKPIPTNAAGVPVDRHGRPLQQTSDGKIVYPVGGIYGELLATDKSGKSVYPILGPDGELLSQNDDGIVIDPLGRPIPTREDGAPVDSKGRPLSRNKAGVFIFPAGGLNVEPMPTDESGKPVYPIIGPDGHPLPTTADGKTIGPDGNIVPKNAAGVPTNRRGEPLPKDKEGNFIYPATGLETELPATDKSGQVVYSVIGPNGKPLPTNEDGLIIDSDGSPIPTNRAGVPIDENGKSLPKDSEGNFIFSIPIKPTDKSGLSIYAVIGPDGELLPTDKWGKFIGPDGHAIPVNSEGKPINNRGETLPIDRSGKVIYPIKGLDAELLPTDSNGLPIYSVIGSDGQMLPTNDRGLPVDDQGKPLPTNAAGVPIDSHGKTLPTDSSGNLVYEEEVEKLSSDESDKSEYLIIEPDDDLLPSNGVGVVPAPESQPIPTDESGIPADESGRLLPTDSNRNIIRTELLPTDANGRPVYPVVGPDKERLPTNEDGAVVDKNGIVIPTNAAGVPVDRYNVPLPTDESGNVIYHELAAKAQPTRKIDEKIYKVIGPDGNYLSLDFIGNVLDPQGKPIPTNENGQLVDNMGRPLPKDHDGNVIYPAKGLDAMLLPTDHRGKPIYTVMGPDGIALPTNEDGRYVNEQGEPIPTNAAGVPVSDDGKPLPTDIEGNIHYFVKEVLTTPALTSGRTVIGPEGVPLSTDSDGSIFGLDGELLPTDQSGWPLDKDGKPMPTDAYNNIIYPVKLFDGSILPTDRHGRPLYPVVGPDGELLPSTKDGLIIGPNGIPLPTNAAGKPVGPDASPLPTDEIGRIVYLPDEEPLSTFATNEYGHIIYPIVDTDGKPLNRDSGGAHITKNGVPVEFNENHLPVDPNGNILPTDLMGNYIFPDLDPMGKMYPTDKAGRALYPIVGPNGELLTRDSNGAIGPDGELLPTNQFGKPIGPDGKPLPTDDEGRFIYGGQESVSGTASVTHSTKMFITVFDGEGRLLPTDELGRFLLAPNQPVEQDDTGRPIGPDGQLLPTDASGNYIYLNKTKYPGEMENEFGRPLPTDEDGFYARKDSFIVTTESAGLPVSGKGVVLPTDEDGTFMTPKVSVRKKPYQILDEENQAMLTDESGNFLDREGYPIAENEDGKPIYADGVVLPTTDEGYYIFDTARQKALIQAGKKKLQAVDTEERFLPTDGSDFTGADGYLLPTDEFRERTTTSTSAVVMQDTYESGKPLPTSLNGRFTTKERLDVELPMKPSDQILSTDEYGKYIYPVLKPNGRPYPTDREHRPIYPVVDYDGEFLPTNDEGLALDMRGNPIPTDTVGRPLGADGIILPMDSKGNVIYGGGGKNCDLRLGVMDIVVVINVETLSSDSFDHVKKVVHSLVDEYFDLAPDVTQFAVVKYSGTAEVPITLGGYNEKMELLEALSQIKTDHIKDHPRLIVGVGAAKQQFLSFGRDNAGKLMLVITDGQDIYPEDQVSNDIPMLIVGSTEFEEEIKDWTKSYILIDSWEQLQADSIAKMIEKECSLGRIFIPTTRTSPRPKSERFEKFSGSPLPTDELGRILIVPTSESIVLATDKYGHVKYPIKDSDGTFMSVNDDGLLIDRLGRLIEFDDYGKPVGPDKRPLPTDKSGAYIYPTVDISADADKHRIHEVVDADGNPLPTNEDGIPVDSSGEPIPTNSAGRYIDPQGSPYPFGRDNSILVAKRTNKIMNATMATRPVLYPVIDPDNIPLSRDASNVYMDSDGQPFDSEKQRRPWPTNGAGAFIYPKTDQDGKLLPTDSNMRFTYPMRKADSKLLSTTENGFELTPNEAMIETSLHGETLYRPDSKVLPSKEKSGVYFEGGNGELHATDKTGNFIYSQSRSLPVEVDQRGKPVGANAEPDQTSEGQKPVVIDLFGRPLPTNEYGDAMYADGTVVPTDALRRPIGRDGSLMPRDHRGQYVSDYMPDTADLREPEFLAEASTCDKVDGPVNIIFMVESSSATRTKINKIKLSLIDFIKKNINWRLVKMGIISYGRTVDVNLDIGNYQSYDDLEESIRSLPLNSDTASGDEHAFRIALQLFREKYNNENGELIVHIFKTPLSKSAQTFANHLETNETISLLPLGPHQWYRLTDDEEAKKLRNDICLLLMKSHLAQTRKPAGKLKSTVKPENERGIFPPLIPPYKTTESNVKSTSFSTHNSRNLMMLKSETVGKTVSRNENTFLGNHVVHSIIDPDKQLLDISSSVVQTDSFTEPILRKETNIPIGPDGRSISKDDHGRYVDLTTGINGISFPTDESKQSISSIKGFDVQPLPTDGTGRVTESSRKLVTTNESGKRIELNGSLLPTDINNEWFLLAENEIEKVLSADRNDHPIYPPVDDDGNPIPTDSSGTYYDRYGNPVIFHDFEKSLKSEGKLLATDYGTRHIFPAVGSDVSLSTTENRSNYSAAKSGGSLVSTNETVTLTASKIPIDKYGKLIDDDTLSLTKDSKGKSLSTESHIKKIPTDKYVRMEPNKDSLPTGSSAILLDRMLPADYVQKFFGPDSKILSMNKDATTAQDGRISLIKDPKGQNYYTEETITLETVIPTDDQGFYIYPVLHPDDLPLSADAQKKLLFAVMGVDRSLPTGITTGGDFISPDRQTSKTGILFAKEKKPFHSNANLDAELLPSDQSDYHIGSRDESHTTTSDIGKLLRTDDFRSQVDIYSRTVSVTDVPPTSKDNVILPNRYEEPGVHPAVVLNDRLLSTDAGGKLKFSGFDEELLSPDNEKSGPDSNEQGVSTDRFSEVTGSYDSSLPSDEVGQSVAGGKKIKLEILPADQIGHILHSVVESENSDLVRNKLDKMTDETNHVSGETTDKLGHAVSTNRSGEPVDGSNILSTAIADRDYLYSAKPNEQLLSTVEIRRPAYAAVGTDGPVDRRTSTVLEADELPIATDGYDKLVSEKYVLGVMDKGRNMMDILPTDELDYILDPLVGPHGEPLPTYSQSTRIDSFGGVIPTNEFGLPIDSKGLVLPMDGLDSDMYKQRASTVFSPREKSSGTEKSDMGIDQEAILISTDYDGLTSPKDFPLLKDKYKMAVDENGHSIYAVVNPDDKFLPTKDSRKQIDKQGKFPINQAGMLVDSHERILPTNVEGQWPYISVETNPDEKSSATENEKESFYTVVDAKENVLPTDQTESVTRPDGQPITISDSGIPAVLRIPLQTDYYNRYIEVTDVPTDSNGRPVQTDRFRIPGADGSFSPTSTDERNFMLHQIIGPNGKPLPTNYDGAYLDYDGKPIQTDEGKPIGPDGKVLPTDSNNQYIYSVTALEKHRPTDRHGKLAYQIFGEDGKILPTDETGAHVNSNGMPVPTNFYGEPINSEDSSVLATDSYGRYHISKKTLTDEILPTGENGHLSYPVTEPDSKTISDTSSAVASSTLPFLILFPNGHPLSKGENGVFLDDNGQALVHINKNGHPVISADGTPLQKTENGNYLYPYESEKRKLASDDTGHTPGTDFDNYQVQLDGNGELIEPLPKDENANYIRNMETTSSLSSVAWTTPSSHCMISSNVDVLLVLDASSSVRVVDYRIMKDFIQNFLLNHFNLERNYVRVGVVKYGDKVEVPISLGDYDSQVELLLKISETRRMRGEAHLGQALLEASGEFLIFGSKNIPRIVIIFSNGRSRDELKENARMLRDDVKAHIFLVDVGSQGDREQNLAIVGEANSHRIITINDWPEADSEILQPFANELCKLLPQRQDKTSKDGTWPTRIPEMRFTTPRHICERVDFQADVMFVLDSSDSVSPEDYANLKEGVSALIDEIFDLSPDIVRVGFVEYSDKASVPVPFGHYDNKVQLLADISNSEQLGGMPIILKGLHAAKEQFQRHGRDEVSRILLLVTSGVNRGNVLFVAKDLRERLNVSIFVLAVNASQAAQIMLNRLVGNEFTQQRIIKISGANKLQGPELLRVGQALCGNTDVAAATIKPQEETPHRTTKRDVLFADSRRKKDKVSRFPLYRWKTTTTEYFAPTPLCKDGFLRPYQLSIVIDSTARSSEKDFRLVLNYIANFLKMRFSPESRLMQLNIIGVDSSGTNLKIENFGVDEVNEIFCRSDKISPKLGRGIDEAVLSAKEHVVKGVIQIILVISADGTSSDDAISSAQHARDQYGYGIVTISVGAPSSDLLKELSLGSSTKVIHFSDWSTGSELFHSWLAHAFCSYVATPVARQTKSTRMTRPPIRKTSKISTNEPTNVEVMPLDPNSLLVSWTCCTNNKLDYIIWYTPDVSLPKEYWQQINASCRDSFGKKIDGLPSDSTYTVCVEALQRSANKSLPLNLNECKTVVLDNDIAAPADQKALSSQSVAGCQCVCADNGESLIRPTCGTQIDPFRPVATLPPALDGECACSVPSKDGNCPTGYFFNHGQCYDVNECQQQNGGCSHGCVNTPGDFYCACPHGMMRDPMEPKKCINVASSFDRIAALLGQYLHANRFNISNAGTGKTDKEAESKIVKYKATVKSEDNKTISFEWSLMPAIVRKAFKWLF</sequence>
<dbReference type="WBParaSite" id="sdigi.contig13.g1323.t1">
    <property type="protein sequence ID" value="sdigi.contig13.g1323.t1"/>
    <property type="gene ID" value="sdigi.contig13.g1323"/>
</dbReference>
<feature type="domain" description="Fibronectin type-III" evidence="10">
    <location>
        <begin position="7284"/>
        <end position="7378"/>
    </location>
</feature>
<dbReference type="InterPro" id="IPR018097">
    <property type="entry name" value="EGF_Ca-bd_CS"/>
</dbReference>
<accession>A0A915PKN1</accession>
<dbReference type="InterPro" id="IPR013151">
    <property type="entry name" value="Immunoglobulin_dom"/>
</dbReference>
<feature type="region of interest" description="Disordered" evidence="7">
    <location>
        <begin position="5249"/>
        <end position="5271"/>
    </location>
</feature>
<dbReference type="PROSITE" id="PS50853">
    <property type="entry name" value="FN3"/>
    <property type="match status" value="11"/>
</dbReference>
<evidence type="ECO:0000259" key="8">
    <source>
        <dbReference type="PROSITE" id="PS50234"/>
    </source>
</evidence>
<keyword evidence="4" id="KW-1015">Disulfide bond</keyword>
<feature type="domain" description="Fibronectin type-III" evidence="10">
    <location>
        <begin position="1045"/>
        <end position="1143"/>
    </location>
</feature>
<evidence type="ECO:0000256" key="5">
    <source>
        <dbReference type="ARBA" id="ARBA00023180"/>
    </source>
</evidence>
<feature type="domain" description="Fibronectin type-III" evidence="10">
    <location>
        <begin position="622"/>
        <end position="720"/>
    </location>
</feature>
<dbReference type="CDD" id="cd00198">
    <property type="entry name" value="vWFA"/>
    <property type="match status" value="1"/>
</dbReference>
<dbReference type="PROSITE" id="PS50835">
    <property type="entry name" value="IG_LIKE"/>
    <property type="match status" value="7"/>
</dbReference>
<evidence type="ECO:0000256" key="1">
    <source>
        <dbReference type="ARBA" id="ARBA00004239"/>
    </source>
</evidence>
<feature type="region of interest" description="Disordered" evidence="7">
    <location>
        <begin position="3342"/>
        <end position="3363"/>
    </location>
</feature>
<feature type="region of interest" description="Disordered" evidence="7">
    <location>
        <begin position="3470"/>
        <end position="3506"/>
    </location>
</feature>
<feature type="region of interest" description="Disordered" evidence="7">
    <location>
        <begin position="3264"/>
        <end position="3295"/>
    </location>
</feature>
<evidence type="ECO:0000259" key="10">
    <source>
        <dbReference type="PROSITE" id="PS50853"/>
    </source>
</evidence>
<feature type="region of interest" description="Disordered" evidence="7">
    <location>
        <begin position="4113"/>
        <end position="4135"/>
    </location>
</feature>
<evidence type="ECO:0000256" key="6">
    <source>
        <dbReference type="ARBA" id="ARBA00023319"/>
    </source>
</evidence>
<organism evidence="11 12">
    <name type="scientific">Setaria digitata</name>
    <dbReference type="NCBI Taxonomy" id="48799"/>
    <lineage>
        <taxon>Eukaryota</taxon>
        <taxon>Metazoa</taxon>
        <taxon>Ecdysozoa</taxon>
        <taxon>Nematoda</taxon>
        <taxon>Chromadorea</taxon>
        <taxon>Rhabditida</taxon>
        <taxon>Spirurina</taxon>
        <taxon>Spiruromorpha</taxon>
        <taxon>Filarioidea</taxon>
        <taxon>Setariidae</taxon>
        <taxon>Setaria</taxon>
    </lineage>
</organism>
<dbReference type="InterPro" id="IPR003598">
    <property type="entry name" value="Ig_sub2"/>
</dbReference>
<dbReference type="SMART" id="SM00408">
    <property type="entry name" value="IGc2"/>
    <property type="match status" value="6"/>
</dbReference>
<dbReference type="Pfam" id="PF00047">
    <property type="entry name" value="ig"/>
    <property type="match status" value="1"/>
</dbReference>
<dbReference type="InterPro" id="IPR036465">
    <property type="entry name" value="vWFA_dom_sf"/>
</dbReference>
<comment type="subcellular location">
    <subcellularLocation>
        <location evidence="1">Secreted</location>
        <location evidence="1">Extracellular space</location>
    </subcellularLocation>
</comment>
<dbReference type="InterPro" id="IPR000742">
    <property type="entry name" value="EGF"/>
</dbReference>
<dbReference type="SUPFAM" id="SSF49265">
    <property type="entry name" value="Fibronectin type III"/>
    <property type="match status" value="8"/>
</dbReference>
<feature type="compositionally biased region" description="Polar residues" evidence="7">
    <location>
        <begin position="5260"/>
        <end position="5271"/>
    </location>
</feature>
<feature type="domain" description="Fibronectin type-III" evidence="10">
    <location>
        <begin position="1421"/>
        <end position="1528"/>
    </location>
</feature>
<dbReference type="InterPro" id="IPR003599">
    <property type="entry name" value="Ig_sub"/>
</dbReference>
<evidence type="ECO:0000313" key="11">
    <source>
        <dbReference type="Proteomes" id="UP000887581"/>
    </source>
</evidence>